<evidence type="ECO:0000256" key="2">
    <source>
        <dbReference type="SAM" id="Phobius"/>
    </source>
</evidence>
<dbReference type="PROSITE" id="PS51257">
    <property type="entry name" value="PROKAR_LIPOPROTEIN"/>
    <property type="match status" value="1"/>
</dbReference>
<feature type="transmembrane region" description="Helical" evidence="2">
    <location>
        <begin position="14"/>
        <end position="34"/>
    </location>
</feature>
<feature type="region of interest" description="Disordered" evidence="1">
    <location>
        <begin position="276"/>
        <end position="303"/>
    </location>
</feature>
<keyword evidence="2" id="KW-1133">Transmembrane helix</keyword>
<organism evidence="3">
    <name type="scientific">hydrothermal vent metagenome</name>
    <dbReference type="NCBI Taxonomy" id="652676"/>
    <lineage>
        <taxon>unclassified sequences</taxon>
        <taxon>metagenomes</taxon>
        <taxon>ecological metagenomes</taxon>
    </lineage>
</organism>
<sequence length="303" mass="34651">MIQQRDAINNSRRVLNTILILMVFASSSGCWVVTQFRNRFNPKPECVLGPDISKSDLIHHLNQNISPLLSWKSSDVRIHTKTPGGIPLRISADMAVESPRNFRLIAKSIAGKEADIGSNNERFWFWLKRGPEKRVITVKHEDLSKAQQRMQMQFQPDWIMEAFGVIPIDESNITIEHDPSGVGVLQLISKQKSPTGQPVRRIIEVDTCRGYILAQSLYAENGDLIAKATLNNYKRDKESGLMMPHEIFLNWPQNKMQMKLVIGEIEVNPENLSKDVWTPPNTRRSPRFDFVGDSNHFPARQRQ</sequence>
<proteinExistence type="predicted"/>
<name>A0A3B1DE79_9ZZZZ</name>
<protein>
    <submittedName>
        <fullName evidence="3">Uncharacterized protein</fullName>
    </submittedName>
</protein>
<dbReference type="AlphaFoldDB" id="A0A3B1DE79"/>
<keyword evidence="2" id="KW-0812">Transmembrane</keyword>
<evidence type="ECO:0000256" key="1">
    <source>
        <dbReference type="SAM" id="MobiDB-lite"/>
    </source>
</evidence>
<keyword evidence="2" id="KW-0472">Membrane</keyword>
<dbReference type="Gene3D" id="2.50.20.10">
    <property type="entry name" value="Lipoprotein localisation LolA/LolB/LppX"/>
    <property type="match status" value="1"/>
</dbReference>
<reference evidence="3" key="1">
    <citation type="submission" date="2018-06" db="EMBL/GenBank/DDBJ databases">
        <authorList>
            <person name="Zhirakovskaya E."/>
        </authorList>
    </citation>
    <scope>NUCLEOTIDE SEQUENCE</scope>
</reference>
<evidence type="ECO:0000313" key="3">
    <source>
        <dbReference type="EMBL" id="VAX40629.1"/>
    </source>
</evidence>
<dbReference type="EMBL" id="UOGL01000468">
    <property type="protein sequence ID" value="VAX40629.1"/>
    <property type="molecule type" value="Genomic_DNA"/>
</dbReference>
<accession>A0A3B1DE79</accession>
<gene>
    <name evidence="3" type="ORF">MNBD_PLANCTO02-1400</name>
</gene>